<gene>
    <name evidence="1" type="ORF">P8609_03465</name>
</gene>
<dbReference type="EMBL" id="JARUHG010000001">
    <property type="protein sequence ID" value="MDR0182027.1"/>
    <property type="molecule type" value="Genomic_DNA"/>
</dbReference>
<dbReference type="RefSeq" id="WP_309261189.1">
    <property type="nucleotide sequence ID" value="NZ_JARUHG010000001.1"/>
</dbReference>
<name>A0ABU1CBA4_9GAMM</name>
<comment type="caution">
    <text evidence="1">The sequence shown here is derived from an EMBL/GenBank/DDBJ whole genome shotgun (WGS) entry which is preliminary data.</text>
</comment>
<evidence type="ECO:0000313" key="2">
    <source>
        <dbReference type="Proteomes" id="UP001233535"/>
    </source>
</evidence>
<sequence>MMIVPSNMYGDVRRRTYGPSASRAVRLEWTGNSATQCHLPMQQDRKGTDANAHDILIRSVGQAIREVHGAASWPDVERRAEALWRAYADATGIPWAHVAERVQQAWRSAPSSD</sequence>
<keyword evidence="2" id="KW-1185">Reference proteome</keyword>
<proteinExistence type="predicted"/>
<protein>
    <submittedName>
        <fullName evidence="1">Uncharacterized protein</fullName>
    </submittedName>
</protein>
<organism evidence="1 2">
    <name type="scientific">Lysobacter arvi</name>
    <dbReference type="NCBI Taxonomy" id="3038776"/>
    <lineage>
        <taxon>Bacteria</taxon>
        <taxon>Pseudomonadati</taxon>
        <taxon>Pseudomonadota</taxon>
        <taxon>Gammaproteobacteria</taxon>
        <taxon>Lysobacterales</taxon>
        <taxon>Lysobacteraceae</taxon>
        <taxon>Lysobacter</taxon>
    </lineage>
</organism>
<accession>A0ABU1CBA4</accession>
<evidence type="ECO:0000313" key="1">
    <source>
        <dbReference type="EMBL" id="MDR0182027.1"/>
    </source>
</evidence>
<dbReference type="Proteomes" id="UP001233535">
    <property type="component" value="Unassembled WGS sequence"/>
</dbReference>
<reference evidence="1 2" key="1">
    <citation type="submission" date="2023-04" db="EMBL/GenBank/DDBJ databases">
        <title>Lysobacter sp. strain UC isolated from soil sample.</title>
        <authorList>
            <person name="Choksket S."/>
            <person name="Harshvardhan F."/>
            <person name="Rana R."/>
            <person name="Patil P.B."/>
            <person name="Korpole S."/>
        </authorList>
    </citation>
    <scope>NUCLEOTIDE SEQUENCE [LARGE SCALE GENOMIC DNA]</scope>
    <source>
        <strain evidence="1 2">UC</strain>
    </source>
</reference>